<reference evidence="1 2" key="1">
    <citation type="journal article" date="2021" name="Elife">
        <title>Chloroplast acquisition without the gene transfer in kleptoplastic sea slugs, Plakobranchus ocellatus.</title>
        <authorList>
            <person name="Maeda T."/>
            <person name="Takahashi S."/>
            <person name="Yoshida T."/>
            <person name="Shimamura S."/>
            <person name="Takaki Y."/>
            <person name="Nagai Y."/>
            <person name="Toyoda A."/>
            <person name="Suzuki Y."/>
            <person name="Arimoto A."/>
            <person name="Ishii H."/>
            <person name="Satoh N."/>
            <person name="Nishiyama T."/>
            <person name="Hasebe M."/>
            <person name="Maruyama T."/>
            <person name="Minagawa J."/>
            <person name="Obokata J."/>
            <person name="Shigenobu S."/>
        </authorList>
    </citation>
    <scope>NUCLEOTIDE SEQUENCE [LARGE SCALE GENOMIC DNA]</scope>
</reference>
<sequence>MYLGRHNVLLYDSLKFLRDKCVANFYDSLEPSDRAILESHIFDTAPDIPRNLCSKVNHIPYRLLEETETKCVLKASKFLTRTAKRWVGGSDLGYNNYKAWLKIWLIVMGDKYTSVRETCYGMRACPSWSMKGVDGTSCFTVHQQQSYDTAREECQKGGGDLVNVDDISTLRVLSGKTKSS</sequence>
<keyword evidence="2" id="KW-1185">Reference proteome</keyword>
<organism evidence="1 2">
    <name type="scientific">Elysia marginata</name>
    <dbReference type="NCBI Taxonomy" id="1093978"/>
    <lineage>
        <taxon>Eukaryota</taxon>
        <taxon>Metazoa</taxon>
        <taxon>Spiralia</taxon>
        <taxon>Lophotrochozoa</taxon>
        <taxon>Mollusca</taxon>
        <taxon>Gastropoda</taxon>
        <taxon>Heterobranchia</taxon>
        <taxon>Euthyneura</taxon>
        <taxon>Panpulmonata</taxon>
        <taxon>Sacoglossa</taxon>
        <taxon>Placobranchoidea</taxon>
        <taxon>Plakobranchidae</taxon>
        <taxon>Elysia</taxon>
    </lineage>
</organism>
<dbReference type="EMBL" id="BMAT01010093">
    <property type="protein sequence ID" value="GFS20101.1"/>
    <property type="molecule type" value="Genomic_DNA"/>
</dbReference>
<name>A0AAV4JCN1_9GAST</name>
<comment type="caution">
    <text evidence="1">The sequence shown here is derived from an EMBL/GenBank/DDBJ whole genome shotgun (WGS) entry which is preliminary data.</text>
</comment>
<protein>
    <recommendedName>
        <fullName evidence="3">C-type lectin domain-containing protein</fullName>
    </recommendedName>
</protein>
<dbReference type="Proteomes" id="UP000762676">
    <property type="component" value="Unassembled WGS sequence"/>
</dbReference>
<proteinExistence type="predicted"/>
<evidence type="ECO:0000313" key="1">
    <source>
        <dbReference type="EMBL" id="GFS20101.1"/>
    </source>
</evidence>
<evidence type="ECO:0008006" key="3">
    <source>
        <dbReference type="Google" id="ProtNLM"/>
    </source>
</evidence>
<dbReference type="AlphaFoldDB" id="A0AAV4JCN1"/>
<gene>
    <name evidence="1" type="ORF">ElyMa_005048500</name>
</gene>
<accession>A0AAV4JCN1</accession>
<evidence type="ECO:0000313" key="2">
    <source>
        <dbReference type="Proteomes" id="UP000762676"/>
    </source>
</evidence>